<evidence type="ECO:0000313" key="11">
    <source>
        <dbReference type="EMBL" id="USQ76659.1"/>
    </source>
</evidence>
<proteinExistence type="inferred from homology"/>
<feature type="transmembrane region" description="Helical" evidence="9">
    <location>
        <begin position="83"/>
        <end position="109"/>
    </location>
</feature>
<sequence length="304" mass="32908">MTRTATASARRTTELNLEDGARRGKWKGEVFRALLILCLVIAFVTLLAVIVQAAVKGWSRLDWNLITQMPSTLDRETSGMKSAIFGTIYLMGGLVLTVVPIGVSAAIFMEEFADQSKWWVRFIDLNIQNLAAVPSIVFGILGLALIVRGPLSLGTVAYAGSLTLAMLVLPTIILASREAIRSVPVTLRNGSLGLGATKWQTIWHHVLPSAVPGMVTGTILALSRAIGETAPLLLVGATVFVTYTPDGFFDGAYTALPVQIYQWASRPQEEFRILASAGVIVLLAVLLAMNSVAIWIRNKFTRDL</sequence>
<name>A0ABY4YIR6_9MICO</name>
<keyword evidence="5 9" id="KW-1003">Cell membrane</keyword>
<evidence type="ECO:0000256" key="8">
    <source>
        <dbReference type="ARBA" id="ARBA00023136"/>
    </source>
</evidence>
<dbReference type="SUPFAM" id="SSF161098">
    <property type="entry name" value="MetI-like"/>
    <property type="match status" value="1"/>
</dbReference>
<feature type="transmembrane region" description="Helical" evidence="9">
    <location>
        <begin position="273"/>
        <end position="296"/>
    </location>
</feature>
<accession>A0ABY4YIR6</accession>
<dbReference type="PANTHER" id="PTHR43470">
    <property type="entry name" value="PHOSPHATE TRANSPORT SYSTEM PERMEASE PROTEIN PSTA-RELATED"/>
    <property type="match status" value="1"/>
</dbReference>
<evidence type="ECO:0000313" key="12">
    <source>
        <dbReference type="Proteomes" id="UP001056535"/>
    </source>
</evidence>
<evidence type="ECO:0000256" key="2">
    <source>
        <dbReference type="ARBA" id="ARBA00004651"/>
    </source>
</evidence>
<comment type="caution">
    <text evidence="9">Lacks conserved residue(s) required for the propagation of feature annotation.</text>
</comment>
<dbReference type="InterPro" id="IPR005672">
    <property type="entry name" value="Phosphate_PstA"/>
</dbReference>
<gene>
    <name evidence="11" type="primary">pstA</name>
    <name evidence="11" type="ORF">NF557_01625</name>
</gene>
<dbReference type="PROSITE" id="PS50928">
    <property type="entry name" value="ABC_TM1"/>
    <property type="match status" value="1"/>
</dbReference>
<evidence type="ECO:0000259" key="10">
    <source>
        <dbReference type="PROSITE" id="PS50928"/>
    </source>
</evidence>
<dbReference type="InterPro" id="IPR000515">
    <property type="entry name" value="MetI-like"/>
</dbReference>
<evidence type="ECO:0000256" key="6">
    <source>
        <dbReference type="ARBA" id="ARBA00022692"/>
    </source>
</evidence>
<dbReference type="PANTHER" id="PTHR43470:SF5">
    <property type="entry name" value="PHOSPHATE TRANSPORT SYSTEM PERMEASE PROTEIN PSTA"/>
    <property type="match status" value="1"/>
</dbReference>
<evidence type="ECO:0000256" key="1">
    <source>
        <dbReference type="ARBA" id="ARBA00003510"/>
    </source>
</evidence>
<evidence type="ECO:0000256" key="7">
    <source>
        <dbReference type="ARBA" id="ARBA00022989"/>
    </source>
</evidence>
<dbReference type="NCBIfam" id="TIGR00974">
    <property type="entry name" value="3a0107s02c"/>
    <property type="match status" value="1"/>
</dbReference>
<dbReference type="Pfam" id="PF00528">
    <property type="entry name" value="BPD_transp_1"/>
    <property type="match status" value="1"/>
</dbReference>
<evidence type="ECO:0000256" key="3">
    <source>
        <dbReference type="ARBA" id="ARBA00007069"/>
    </source>
</evidence>
<keyword evidence="4" id="KW-0813">Transport</keyword>
<keyword evidence="12" id="KW-1185">Reference proteome</keyword>
<keyword evidence="7 9" id="KW-1133">Transmembrane helix</keyword>
<reference evidence="11" key="1">
    <citation type="submission" date="2022-06" db="EMBL/GenBank/DDBJ databases">
        <title>Ornithinimicrobium JY.X270.</title>
        <authorList>
            <person name="Huang Y."/>
        </authorList>
    </citation>
    <scope>NUCLEOTIDE SEQUENCE</scope>
    <source>
        <strain evidence="11">JY.X270</strain>
    </source>
</reference>
<dbReference type="InterPro" id="IPR035906">
    <property type="entry name" value="MetI-like_sf"/>
</dbReference>
<dbReference type="Proteomes" id="UP001056535">
    <property type="component" value="Chromosome"/>
</dbReference>
<comment type="function">
    <text evidence="1">Part of the binding-protein-dependent transport system for phosphate; probably responsible for the translocation of the substrate across the membrane.</text>
</comment>
<dbReference type="Gene3D" id="1.10.3720.10">
    <property type="entry name" value="MetI-like"/>
    <property type="match status" value="1"/>
</dbReference>
<dbReference type="RefSeq" id="WP_252621363.1">
    <property type="nucleotide sequence ID" value="NZ_CP099490.1"/>
</dbReference>
<comment type="subcellular location">
    <subcellularLocation>
        <location evidence="2 9">Cell membrane</location>
        <topology evidence="2 9">Multi-pass membrane protein</topology>
    </subcellularLocation>
</comment>
<organism evidence="11 12">
    <name type="scientific">Ornithinimicrobium cryptoxanthini</name>
    <dbReference type="NCBI Taxonomy" id="2934161"/>
    <lineage>
        <taxon>Bacteria</taxon>
        <taxon>Bacillati</taxon>
        <taxon>Actinomycetota</taxon>
        <taxon>Actinomycetes</taxon>
        <taxon>Micrococcales</taxon>
        <taxon>Ornithinimicrobiaceae</taxon>
        <taxon>Ornithinimicrobium</taxon>
    </lineage>
</organism>
<feature type="transmembrane region" description="Helical" evidence="9">
    <location>
        <begin position="130"/>
        <end position="149"/>
    </location>
</feature>
<comment type="similarity">
    <text evidence="3 9">Belongs to the binding-protein-dependent transport system permease family. CysTW subfamily.</text>
</comment>
<evidence type="ECO:0000256" key="4">
    <source>
        <dbReference type="ARBA" id="ARBA00022448"/>
    </source>
</evidence>
<keyword evidence="8 9" id="KW-0472">Membrane</keyword>
<protein>
    <recommendedName>
        <fullName evidence="9">Phosphate transport system permease protein PstA</fullName>
    </recommendedName>
</protein>
<feature type="transmembrane region" description="Helical" evidence="9">
    <location>
        <begin position="30"/>
        <end position="55"/>
    </location>
</feature>
<evidence type="ECO:0000256" key="9">
    <source>
        <dbReference type="RuleBase" id="RU363043"/>
    </source>
</evidence>
<dbReference type="EMBL" id="CP099490">
    <property type="protein sequence ID" value="USQ76659.1"/>
    <property type="molecule type" value="Genomic_DNA"/>
</dbReference>
<feature type="domain" description="ABC transmembrane type-1" evidence="10">
    <location>
        <begin position="84"/>
        <end position="292"/>
    </location>
</feature>
<keyword evidence="6 9" id="KW-0812">Transmembrane</keyword>
<dbReference type="CDD" id="cd06261">
    <property type="entry name" value="TM_PBP2"/>
    <property type="match status" value="1"/>
</dbReference>
<evidence type="ECO:0000256" key="5">
    <source>
        <dbReference type="ARBA" id="ARBA00022475"/>
    </source>
</evidence>
<feature type="transmembrane region" description="Helical" evidence="9">
    <location>
        <begin position="155"/>
        <end position="175"/>
    </location>
</feature>